<dbReference type="FunFam" id="1.25.40.10:FF:000051">
    <property type="entry name" value="Cell division cycle protein 27 isoform X3"/>
    <property type="match status" value="1"/>
</dbReference>
<reference evidence="9" key="1">
    <citation type="submission" date="2025-08" db="UniProtKB">
        <authorList>
            <consortium name="Ensembl"/>
        </authorList>
    </citation>
    <scope>IDENTIFICATION</scope>
</reference>
<dbReference type="AlphaFoldDB" id="A0A8C7CYN8"/>
<evidence type="ECO:0000256" key="5">
    <source>
        <dbReference type="ARBA" id="ARBA00038210"/>
    </source>
</evidence>
<sequence length="810" mass="90086">VTLLSYPMAAVWHALNHYAYRDAVFLAERLYAEVHSEEALFLLATCYYRSGKAYKAYRLLKGHSCTTPQCKYLLAKCCVELSKLAEGEQILTGGVLNKQKSQEDIVTEFGDSACFTLSLLGQIYCKTDRLAKGSECYQKSLSMNPFLWSPFESLCQIGDRPDPEQIFRLTSLQCFSGGSGAPSLLPISPAHTPSHNIPHRQVDTVLMETPQDTLELNRLNLESSNSKYSSLNTDSAMSYIDSSVISPDTVGTLGTGGSLLSKQVHNKPKSGRSLLGGPAALSPLTPSFGILPLEPSPGEPLYLQNYSHSGSGMEPPPPGVPPKKAVRSRISQVGTKSVFAQSGNSREVIPIPFNQTQTTAPPQTSTTPQVLSPTIAAPPNVQPRRSSRLFTSASSTAKENSKKLKMKFPTKIPNRKTKSKTEGKVSMGTPQFQAFSLQKAAADGLMSLMRDIGRGYLALSSYNCKEAISILSQLPSHHYNTGWVLGQIGRAHFELAEYMQAERIFSEVRRIESYRVEGMEIYSTTLWHLQKDVALSALSKDLTDMDKNSPEAWCVAGNCFSLQREHDIAIKFFQRAIQVNPGFAYAYTLLGHEFVLTEELEKALACFRNAIRVNTRHYNAWYGLGMIYYKQEKFNLAEIHFKKALSINPQSSVLLCHIGVVQHALKKSDHALETLNRAINIDPKNPLCKFHRASILFANEKYKAALQELEELKQIVPKESLVYFLIGKVYKKLGQTHLALMNFSWAMDLDPKGANNQIKEAIDKRYLPDDEEPVTEDYPYDSAEVEESQESSMTDADDTQLHTAESDEVL</sequence>
<dbReference type="SUPFAM" id="SSF48452">
    <property type="entry name" value="TPR-like"/>
    <property type="match status" value="2"/>
</dbReference>
<feature type="repeat" description="TPR" evidence="7">
    <location>
        <begin position="618"/>
        <end position="651"/>
    </location>
</feature>
<feature type="repeat" description="TPR" evidence="7">
    <location>
        <begin position="652"/>
        <end position="685"/>
    </location>
</feature>
<dbReference type="PROSITE" id="PS50293">
    <property type="entry name" value="TPR_REGION"/>
    <property type="match status" value="1"/>
</dbReference>
<dbReference type="PANTHER" id="PTHR12558">
    <property type="entry name" value="CELL DIVISION CYCLE 16,23,27"/>
    <property type="match status" value="1"/>
</dbReference>
<keyword evidence="2" id="KW-0677">Repeat</keyword>
<gene>
    <name evidence="9" type="primary">CDC27</name>
    <name evidence="9" type="synonym">LOC109898294</name>
</gene>
<dbReference type="GO" id="GO:0031145">
    <property type="term" value="P:anaphase-promoting complex-dependent catabolic process"/>
    <property type="evidence" value="ECO:0007669"/>
    <property type="project" value="TreeGrafter"/>
</dbReference>
<feature type="repeat" description="TPR" evidence="7">
    <location>
        <begin position="720"/>
        <end position="753"/>
    </location>
</feature>
<dbReference type="Proteomes" id="UP000694557">
    <property type="component" value="Unassembled WGS sequence"/>
</dbReference>
<comment type="subcellular location">
    <subcellularLocation>
        <location evidence="1">Nucleus</location>
    </subcellularLocation>
</comment>
<protein>
    <recommendedName>
        <fullName evidence="6">Cell division cycle protein 27 homolog</fullName>
    </recommendedName>
</protein>
<dbReference type="Pfam" id="PF00515">
    <property type="entry name" value="TPR_1"/>
    <property type="match status" value="1"/>
</dbReference>
<dbReference type="GO" id="GO:0005680">
    <property type="term" value="C:anaphase-promoting complex"/>
    <property type="evidence" value="ECO:0007669"/>
    <property type="project" value="TreeGrafter"/>
</dbReference>
<feature type="repeat" description="TPR" evidence="7">
    <location>
        <begin position="550"/>
        <end position="583"/>
    </location>
</feature>
<organism evidence="9 10">
    <name type="scientific">Oncorhynchus kisutch</name>
    <name type="common">Coho salmon</name>
    <name type="synonym">Salmo kisutch</name>
    <dbReference type="NCBI Taxonomy" id="8019"/>
    <lineage>
        <taxon>Eukaryota</taxon>
        <taxon>Metazoa</taxon>
        <taxon>Chordata</taxon>
        <taxon>Craniata</taxon>
        <taxon>Vertebrata</taxon>
        <taxon>Euteleostomi</taxon>
        <taxon>Actinopterygii</taxon>
        <taxon>Neopterygii</taxon>
        <taxon>Teleostei</taxon>
        <taxon>Protacanthopterygii</taxon>
        <taxon>Salmoniformes</taxon>
        <taxon>Salmonidae</taxon>
        <taxon>Salmoninae</taxon>
        <taxon>Oncorhynchus</taxon>
    </lineage>
</organism>
<keyword evidence="10" id="KW-1185">Reference proteome</keyword>
<dbReference type="InterPro" id="IPR011990">
    <property type="entry name" value="TPR-like_helical_dom_sf"/>
</dbReference>
<feature type="region of interest" description="Disordered" evidence="8">
    <location>
        <begin position="355"/>
        <end position="402"/>
    </location>
</feature>
<name>A0A8C7CYN8_ONCKI</name>
<dbReference type="Pfam" id="PF13181">
    <property type="entry name" value="TPR_8"/>
    <property type="match status" value="3"/>
</dbReference>
<evidence type="ECO:0000256" key="7">
    <source>
        <dbReference type="PROSITE-ProRule" id="PRU00339"/>
    </source>
</evidence>
<dbReference type="GO" id="GO:0051301">
    <property type="term" value="P:cell division"/>
    <property type="evidence" value="ECO:0007669"/>
    <property type="project" value="TreeGrafter"/>
</dbReference>
<reference evidence="9" key="2">
    <citation type="submission" date="2025-09" db="UniProtKB">
        <authorList>
            <consortium name="Ensembl"/>
        </authorList>
    </citation>
    <scope>IDENTIFICATION</scope>
</reference>
<dbReference type="GeneTree" id="ENSGT00950000182950"/>
<evidence type="ECO:0000256" key="2">
    <source>
        <dbReference type="ARBA" id="ARBA00022737"/>
    </source>
</evidence>
<dbReference type="FunFam" id="1.25.40.10:FF:000018">
    <property type="entry name" value="Cell division cycle protein 27 homolog B"/>
    <property type="match status" value="1"/>
</dbReference>
<dbReference type="PANTHER" id="PTHR12558:SF13">
    <property type="entry name" value="CELL DIVISION CYCLE PROTEIN 27 HOMOLOG"/>
    <property type="match status" value="1"/>
</dbReference>
<feature type="compositionally biased region" description="Polar residues" evidence="8">
    <location>
        <begin position="388"/>
        <end position="398"/>
    </location>
</feature>
<dbReference type="PROSITE" id="PS50005">
    <property type="entry name" value="TPR"/>
    <property type="match status" value="5"/>
</dbReference>
<comment type="similarity">
    <text evidence="5">Belongs to the APC3/CDC27 family.</text>
</comment>
<feature type="compositionally biased region" description="Low complexity" evidence="8">
    <location>
        <begin position="355"/>
        <end position="369"/>
    </location>
</feature>
<dbReference type="GO" id="GO:0007091">
    <property type="term" value="P:metaphase/anaphase transition of mitotic cell cycle"/>
    <property type="evidence" value="ECO:0007669"/>
    <property type="project" value="TreeGrafter"/>
</dbReference>
<dbReference type="GO" id="GO:0005737">
    <property type="term" value="C:cytoplasm"/>
    <property type="evidence" value="ECO:0007669"/>
    <property type="project" value="TreeGrafter"/>
</dbReference>
<keyword evidence="3 7" id="KW-0802">TPR repeat</keyword>
<evidence type="ECO:0000256" key="4">
    <source>
        <dbReference type="ARBA" id="ARBA00023242"/>
    </source>
</evidence>
<evidence type="ECO:0000313" key="9">
    <source>
        <dbReference type="Ensembl" id="ENSOKIP00005005918.1"/>
    </source>
</evidence>
<evidence type="ECO:0000256" key="1">
    <source>
        <dbReference type="ARBA" id="ARBA00004123"/>
    </source>
</evidence>
<dbReference type="Gene3D" id="1.25.40.10">
    <property type="entry name" value="Tetratricopeptide repeat domain"/>
    <property type="match status" value="4"/>
</dbReference>
<evidence type="ECO:0000313" key="10">
    <source>
        <dbReference type="Proteomes" id="UP000694557"/>
    </source>
</evidence>
<dbReference type="SMART" id="SM00028">
    <property type="entry name" value="TPR"/>
    <property type="match status" value="8"/>
</dbReference>
<feature type="compositionally biased region" description="Acidic residues" evidence="8">
    <location>
        <begin position="769"/>
        <end position="789"/>
    </location>
</feature>
<feature type="repeat" description="TPR" evidence="7">
    <location>
        <begin position="584"/>
        <end position="617"/>
    </location>
</feature>
<feature type="region of interest" description="Disordered" evidence="8">
    <location>
        <begin position="762"/>
        <end position="810"/>
    </location>
</feature>
<dbReference type="GO" id="GO:0016567">
    <property type="term" value="P:protein ubiquitination"/>
    <property type="evidence" value="ECO:0007669"/>
    <property type="project" value="TreeGrafter"/>
</dbReference>
<accession>A0A8C7CYN8</accession>
<evidence type="ECO:0000256" key="8">
    <source>
        <dbReference type="SAM" id="MobiDB-lite"/>
    </source>
</evidence>
<evidence type="ECO:0000256" key="6">
    <source>
        <dbReference type="ARBA" id="ARBA00039307"/>
    </source>
</evidence>
<dbReference type="InterPro" id="IPR019734">
    <property type="entry name" value="TPR_rpt"/>
</dbReference>
<dbReference type="Ensembl" id="ENSOKIT00005006308.1">
    <property type="protein sequence ID" value="ENSOKIP00005005918.1"/>
    <property type="gene ID" value="ENSOKIG00005002340.1"/>
</dbReference>
<proteinExistence type="inferred from homology"/>
<keyword evidence="4" id="KW-0539">Nucleus</keyword>
<dbReference type="Pfam" id="PF12895">
    <property type="entry name" value="ANAPC3"/>
    <property type="match status" value="1"/>
</dbReference>
<evidence type="ECO:0000256" key="3">
    <source>
        <dbReference type="ARBA" id="ARBA00022803"/>
    </source>
</evidence>